<feature type="domain" description="Glycosyltransferase 2-like" evidence="6">
    <location>
        <begin position="245"/>
        <end position="402"/>
    </location>
</feature>
<dbReference type="STRING" id="926562.Oweho_2381"/>
<dbReference type="EMBL" id="CP003156">
    <property type="protein sequence ID" value="AEV33352.1"/>
    <property type="molecule type" value="Genomic_DNA"/>
</dbReference>
<dbReference type="InterPro" id="IPR029044">
    <property type="entry name" value="Nucleotide-diphossugar_trans"/>
</dbReference>
<reference evidence="7 8" key="1">
    <citation type="journal article" date="2012" name="Stand. Genomic Sci.">
        <title>Genome sequence of the orange-pigmented seawater bacterium Owenweeksia hongkongensis type strain (UST20020801(T)).</title>
        <authorList>
            <person name="Riedel T."/>
            <person name="Held B."/>
            <person name="Nolan M."/>
            <person name="Lucas S."/>
            <person name="Lapidus A."/>
            <person name="Tice H."/>
            <person name="Del Rio T.G."/>
            <person name="Cheng J.F."/>
            <person name="Han C."/>
            <person name="Tapia R."/>
            <person name="Goodwin L.A."/>
            <person name="Pitluck S."/>
            <person name="Liolios K."/>
            <person name="Mavromatis K."/>
            <person name="Pagani I."/>
            <person name="Ivanova N."/>
            <person name="Mikhailova N."/>
            <person name="Pati A."/>
            <person name="Chen A."/>
            <person name="Palaniappan K."/>
            <person name="Rohde M."/>
            <person name="Tindall B.J."/>
            <person name="Detter J.C."/>
            <person name="Goker M."/>
            <person name="Woyke T."/>
            <person name="Bristow J."/>
            <person name="Eisen J.A."/>
            <person name="Markowitz V."/>
            <person name="Hugenholtz P."/>
            <person name="Klenk H.P."/>
            <person name="Kyrpides N.C."/>
        </authorList>
    </citation>
    <scope>NUCLEOTIDE SEQUENCE</scope>
    <source>
        <strain evidence="8">DSM 17368 / JCM 12287 / NRRL B-23963</strain>
    </source>
</reference>
<dbReference type="KEGG" id="oho:Oweho_2381"/>
<sequence>MIWDIVDFLVDFFEFGVFFYCTGILVSYWVISVVSYHVVRAYIKETEKERFDELMGSPFLPSISIIAPAYNESVTIVDNIRSLLSLHYGKLEVIVVNDGSKDDTLQRAIDAYDLEKVDWFYDMQVDTKNVRGVYKSKNPSFSKLIVVDKENGGKADAINVGINVSSSTYFACIDVDCIIEQDAFLKMVRPIMRNTKERIVAVGGIVWLTNDSIVKQGKLIDLKMPKKFVPRMQVLEYFRAFLLGRTAWSKFNGLLLISGAFGIFDREIVLEAGGYDHKTVGEDMELVMRMHALMREKKRPYRVSYIPEPLCWTEAPADYKILGRQRNRWTRGTIECLLFHKKMFLNRKYGVLGLLSYPYWLLAEWLAPFVEFLGLIFFFIMALFGLANWEFFFYMVLLVYSMAISISAFAIFTQERTYSSYKRIGDLMMIFYTAMIEAVVYHPRTVLWSLRGNRDFATGSNKGWGEMTRAGFAKKPDA</sequence>
<comment type="similarity">
    <text evidence="1">Belongs to the glycosyltransferase 2 family.</text>
</comment>
<dbReference type="PANTHER" id="PTHR43630">
    <property type="entry name" value="POLY-BETA-1,6-N-ACETYL-D-GLUCOSAMINE SYNTHASE"/>
    <property type="match status" value="1"/>
</dbReference>
<feature type="domain" description="Glycosyltransferase 2-like" evidence="5">
    <location>
        <begin position="64"/>
        <end position="196"/>
    </location>
</feature>
<organism evidence="7 8">
    <name type="scientific">Owenweeksia hongkongensis (strain DSM 17368 / CIP 108786 / JCM 12287 / NRRL B-23963 / UST20020801)</name>
    <dbReference type="NCBI Taxonomy" id="926562"/>
    <lineage>
        <taxon>Bacteria</taxon>
        <taxon>Pseudomonadati</taxon>
        <taxon>Bacteroidota</taxon>
        <taxon>Flavobacteriia</taxon>
        <taxon>Flavobacteriales</taxon>
        <taxon>Owenweeksiaceae</taxon>
        <taxon>Owenweeksia</taxon>
    </lineage>
</organism>
<gene>
    <name evidence="7" type="ordered locus">Oweho_2381</name>
</gene>
<evidence type="ECO:0000313" key="8">
    <source>
        <dbReference type="Proteomes" id="UP000005631"/>
    </source>
</evidence>
<evidence type="ECO:0000256" key="4">
    <source>
        <dbReference type="SAM" id="Phobius"/>
    </source>
</evidence>
<feature type="transmembrane region" description="Helical" evidence="4">
    <location>
        <begin position="365"/>
        <end position="385"/>
    </location>
</feature>
<proteinExistence type="inferred from homology"/>
<dbReference type="InterPro" id="IPR001173">
    <property type="entry name" value="Glyco_trans_2-like"/>
</dbReference>
<dbReference type="Gene3D" id="3.90.550.10">
    <property type="entry name" value="Spore Coat Polysaccharide Biosynthesis Protein SpsA, Chain A"/>
    <property type="match status" value="1"/>
</dbReference>
<dbReference type="RefSeq" id="WP_014202701.1">
    <property type="nucleotide sequence ID" value="NC_016599.1"/>
</dbReference>
<dbReference type="AlphaFoldDB" id="G8R6D2"/>
<protein>
    <submittedName>
        <fullName evidence="7">Glycosyl transferase</fullName>
    </submittedName>
</protein>
<dbReference type="HOGENOM" id="CLU_044042_1_0_10"/>
<dbReference type="CDD" id="cd06423">
    <property type="entry name" value="CESA_like"/>
    <property type="match status" value="1"/>
</dbReference>
<feature type="transmembrane region" description="Helical" evidence="4">
    <location>
        <begin position="17"/>
        <end position="39"/>
    </location>
</feature>
<evidence type="ECO:0000313" key="7">
    <source>
        <dbReference type="EMBL" id="AEV33352.1"/>
    </source>
</evidence>
<evidence type="ECO:0000256" key="2">
    <source>
        <dbReference type="ARBA" id="ARBA00022676"/>
    </source>
</evidence>
<dbReference type="OrthoDB" id="9766299at2"/>
<keyword evidence="4" id="KW-0472">Membrane</keyword>
<evidence type="ECO:0000259" key="5">
    <source>
        <dbReference type="Pfam" id="PF00535"/>
    </source>
</evidence>
<dbReference type="SUPFAM" id="SSF53448">
    <property type="entry name" value="Nucleotide-diphospho-sugar transferases"/>
    <property type="match status" value="1"/>
</dbReference>
<keyword evidence="2" id="KW-0328">Glycosyltransferase</keyword>
<evidence type="ECO:0000256" key="3">
    <source>
        <dbReference type="ARBA" id="ARBA00022679"/>
    </source>
</evidence>
<dbReference type="PATRIC" id="fig|926562.3.peg.2397"/>
<dbReference type="PANTHER" id="PTHR43630:SF1">
    <property type="entry name" value="POLY-BETA-1,6-N-ACETYL-D-GLUCOSAMINE SYNTHASE"/>
    <property type="match status" value="1"/>
</dbReference>
<evidence type="ECO:0000259" key="6">
    <source>
        <dbReference type="Pfam" id="PF13632"/>
    </source>
</evidence>
<keyword evidence="3 7" id="KW-0808">Transferase</keyword>
<name>G8R6D2_OWEHD</name>
<dbReference type="Pfam" id="PF13632">
    <property type="entry name" value="Glyco_trans_2_3"/>
    <property type="match status" value="1"/>
</dbReference>
<dbReference type="GO" id="GO:0016757">
    <property type="term" value="F:glycosyltransferase activity"/>
    <property type="evidence" value="ECO:0007669"/>
    <property type="project" value="UniProtKB-KW"/>
</dbReference>
<feature type="transmembrane region" description="Helical" evidence="4">
    <location>
        <begin position="391"/>
        <end position="412"/>
    </location>
</feature>
<dbReference type="Proteomes" id="UP000005631">
    <property type="component" value="Chromosome"/>
</dbReference>
<keyword evidence="4" id="KW-0812">Transmembrane</keyword>
<dbReference type="Pfam" id="PF00535">
    <property type="entry name" value="Glycos_transf_2"/>
    <property type="match status" value="1"/>
</dbReference>
<dbReference type="eggNOG" id="COG1215">
    <property type="taxonomic scope" value="Bacteria"/>
</dbReference>
<keyword evidence="8" id="KW-1185">Reference proteome</keyword>
<accession>G8R6D2</accession>
<evidence type="ECO:0000256" key="1">
    <source>
        <dbReference type="ARBA" id="ARBA00006739"/>
    </source>
</evidence>
<keyword evidence="4" id="KW-1133">Transmembrane helix</keyword>